<proteinExistence type="predicted"/>
<evidence type="ECO:0000313" key="11">
    <source>
        <dbReference type="Proteomes" id="UP000715441"/>
    </source>
</evidence>
<dbReference type="NCBIfam" id="TIGR03462">
    <property type="entry name" value="CarR_dom_SF"/>
    <property type="match status" value="1"/>
</dbReference>
<reference evidence="10 11" key="1">
    <citation type="submission" date="2020-04" db="EMBL/GenBank/DDBJ databases">
        <title>Novel species.</title>
        <authorList>
            <person name="Teo W.F.A."/>
            <person name="Lipun K."/>
            <person name="Srisuk N."/>
            <person name="Duangmal K."/>
        </authorList>
    </citation>
    <scope>NUCLEOTIDE SEQUENCE [LARGE SCALE GENOMIC DNA]</scope>
    <source>
        <strain evidence="10 11">K13G38</strain>
    </source>
</reference>
<gene>
    <name evidence="10" type="ORF">HFP15_39545</name>
</gene>
<accession>A0ABX1JH23</accession>
<keyword evidence="11" id="KW-1185">Reference proteome</keyword>
<keyword evidence="4" id="KW-0125">Carotenoid biosynthesis</keyword>
<name>A0ABX1JH23_9PSEU</name>
<evidence type="ECO:0000256" key="6">
    <source>
        <dbReference type="ARBA" id="ARBA00023136"/>
    </source>
</evidence>
<keyword evidence="3 8" id="KW-0812">Transmembrane</keyword>
<comment type="subcellular location">
    <subcellularLocation>
        <location evidence="1">Membrane</location>
        <topology evidence="1">Multi-pass membrane protein</topology>
    </subcellularLocation>
</comment>
<evidence type="ECO:0000313" key="10">
    <source>
        <dbReference type="EMBL" id="NKQ58956.1"/>
    </source>
</evidence>
<comment type="pathway">
    <text evidence="2">Carotenoid biosynthesis.</text>
</comment>
<keyword evidence="6 8" id="KW-0472">Membrane</keyword>
<dbReference type="EMBL" id="JAAXLS010000072">
    <property type="protein sequence ID" value="NKQ58956.1"/>
    <property type="molecule type" value="Genomic_DNA"/>
</dbReference>
<protein>
    <submittedName>
        <fullName evidence="10">Lycopene cyclase domain-containing protein</fullName>
    </submittedName>
</protein>
<feature type="transmembrane region" description="Helical" evidence="8">
    <location>
        <begin position="72"/>
        <end position="93"/>
    </location>
</feature>
<evidence type="ECO:0000256" key="5">
    <source>
        <dbReference type="ARBA" id="ARBA00022989"/>
    </source>
</evidence>
<organism evidence="10 11">
    <name type="scientific">Amycolatopsis acididurans</name>
    <dbReference type="NCBI Taxonomy" id="2724524"/>
    <lineage>
        <taxon>Bacteria</taxon>
        <taxon>Bacillati</taxon>
        <taxon>Actinomycetota</taxon>
        <taxon>Actinomycetes</taxon>
        <taxon>Pseudonocardiales</taxon>
        <taxon>Pseudonocardiaceae</taxon>
        <taxon>Amycolatopsis</taxon>
    </lineage>
</organism>
<sequence length="103" mass="11637">MDRMQYLLLLTACVVVTLPLELTGTRVYRQPGRLARAVLPAALIFLVWDVLAITAGVWTYNPRYLLGVDLPFAVPLEEALFFLVIPLCGLLTYETAERMLARR</sequence>
<keyword evidence="5 8" id="KW-1133">Transmembrane helix</keyword>
<evidence type="ECO:0000256" key="1">
    <source>
        <dbReference type="ARBA" id="ARBA00004141"/>
    </source>
</evidence>
<feature type="transmembrane region" description="Helical" evidence="8">
    <location>
        <begin position="6"/>
        <end position="25"/>
    </location>
</feature>
<feature type="transmembrane region" description="Helical" evidence="8">
    <location>
        <begin position="37"/>
        <end position="60"/>
    </location>
</feature>
<comment type="caution">
    <text evidence="10">The sequence shown here is derived from an EMBL/GenBank/DDBJ whole genome shotgun (WGS) entry which is preliminary data.</text>
</comment>
<evidence type="ECO:0000256" key="2">
    <source>
        <dbReference type="ARBA" id="ARBA00004829"/>
    </source>
</evidence>
<dbReference type="Pfam" id="PF18916">
    <property type="entry name" value="Lycopene_cyc"/>
    <property type="match status" value="1"/>
</dbReference>
<evidence type="ECO:0000256" key="7">
    <source>
        <dbReference type="ARBA" id="ARBA00023235"/>
    </source>
</evidence>
<feature type="domain" description="Lycopene cyclase" evidence="9">
    <location>
        <begin position="13"/>
        <end position="95"/>
    </location>
</feature>
<evidence type="ECO:0000256" key="8">
    <source>
        <dbReference type="SAM" id="Phobius"/>
    </source>
</evidence>
<dbReference type="RefSeq" id="WP_168523274.1">
    <property type="nucleotide sequence ID" value="NZ_JAAXLS010000072.1"/>
</dbReference>
<evidence type="ECO:0000256" key="4">
    <source>
        <dbReference type="ARBA" id="ARBA00022746"/>
    </source>
</evidence>
<evidence type="ECO:0000256" key="3">
    <source>
        <dbReference type="ARBA" id="ARBA00022692"/>
    </source>
</evidence>
<keyword evidence="7" id="KW-0413">Isomerase</keyword>
<dbReference type="InterPro" id="IPR017825">
    <property type="entry name" value="Lycopene_cyclase_dom"/>
</dbReference>
<dbReference type="Proteomes" id="UP000715441">
    <property type="component" value="Unassembled WGS sequence"/>
</dbReference>
<evidence type="ECO:0000259" key="9">
    <source>
        <dbReference type="Pfam" id="PF18916"/>
    </source>
</evidence>